<evidence type="ECO:0000313" key="3">
    <source>
        <dbReference type="EMBL" id="QHV63194.1"/>
    </source>
</evidence>
<feature type="domain" description="Lysozyme inhibitor LprI-like N-terminal" evidence="2">
    <location>
        <begin position="68"/>
        <end position="154"/>
    </location>
</feature>
<reference evidence="3" key="1">
    <citation type="submission" date="2018-05" db="EMBL/GenBank/DDBJ databases">
        <title>Complete genome sequnece of Akkermansia muciniphila EB-AMDK-40.</title>
        <authorList>
            <person name="Nam Y.-D."/>
            <person name="Chung W.-H."/>
            <person name="Park Y.S."/>
            <person name="Kang J."/>
        </authorList>
    </citation>
    <scope>NUCLEOTIDE SEQUENCE</scope>
    <source>
        <strain evidence="3">EB-AMDK-40</strain>
    </source>
</reference>
<keyword evidence="1" id="KW-0732">Signal</keyword>
<proteinExistence type="predicted"/>
<evidence type="ECO:0000313" key="4">
    <source>
        <dbReference type="Proteomes" id="UP000642553"/>
    </source>
</evidence>
<feature type="chain" id="PRO_5042194247" evidence="1">
    <location>
        <begin position="36"/>
        <end position="169"/>
    </location>
</feature>
<sequence length="169" mass="19170">MIFNGKMDIKIRNHMKKKTITVMMAALLGTVFAPAQEPAPVNTPGKEDPELTELTARLDESTGDRAANIVRGELFAYWDRRLNKAYQALMKYYAARSSMIAELKKSQRAWISERDVTLSFYRLCLKGGNAEVVEDGWFNVNALSLEISLIKDRCLLLEDLLVLVKDNEL</sequence>
<dbReference type="InterPro" id="IPR009739">
    <property type="entry name" value="LprI-like_N"/>
</dbReference>
<feature type="signal peptide" evidence="1">
    <location>
        <begin position="1"/>
        <end position="35"/>
    </location>
</feature>
<evidence type="ECO:0000256" key="1">
    <source>
        <dbReference type="SAM" id="SignalP"/>
    </source>
</evidence>
<dbReference type="Gene3D" id="1.20.1270.180">
    <property type="match status" value="1"/>
</dbReference>
<organism evidence="3 4">
    <name type="scientific">Akkermansia massiliensis</name>
    <dbReference type="NCBI Taxonomy" id="2927224"/>
    <lineage>
        <taxon>Bacteria</taxon>
        <taxon>Pseudomonadati</taxon>
        <taxon>Verrucomicrobiota</taxon>
        <taxon>Verrucomicrobiia</taxon>
        <taxon>Verrucomicrobiales</taxon>
        <taxon>Akkermansiaceae</taxon>
        <taxon>Akkermansia</taxon>
    </lineage>
</organism>
<accession>A0AAE6W245</accession>
<evidence type="ECO:0000259" key="2">
    <source>
        <dbReference type="Pfam" id="PF07007"/>
    </source>
</evidence>
<gene>
    <name evidence="3" type="ORF">DMI76_07405</name>
</gene>
<dbReference type="EMBL" id="CP029701">
    <property type="protein sequence ID" value="QHV63194.1"/>
    <property type="molecule type" value="Genomic_DNA"/>
</dbReference>
<name>A0AAE6W245_9BACT</name>
<dbReference type="AlphaFoldDB" id="A0AAE6W245"/>
<protein>
    <submittedName>
        <fullName evidence="3">DUF1311 domain-containing protein</fullName>
    </submittedName>
</protein>
<dbReference type="Pfam" id="PF07007">
    <property type="entry name" value="LprI"/>
    <property type="match status" value="1"/>
</dbReference>
<dbReference type="Proteomes" id="UP000642553">
    <property type="component" value="Chromosome"/>
</dbReference>